<dbReference type="Gene3D" id="3.20.20.80">
    <property type="entry name" value="Glycosidases"/>
    <property type="match status" value="1"/>
</dbReference>
<dbReference type="InterPro" id="IPR053183">
    <property type="entry name" value="ASL1"/>
</dbReference>
<accession>A0A5J4SG28</accession>
<dbReference type="InterPro" id="IPR024655">
    <property type="entry name" value="Asl1_glyco_hydro_catalytic"/>
</dbReference>
<dbReference type="PROSITE" id="PS51257">
    <property type="entry name" value="PROKAR_LIPOPROTEIN"/>
    <property type="match status" value="1"/>
</dbReference>
<dbReference type="Gene3D" id="2.60.120.260">
    <property type="entry name" value="Galactose-binding domain-like"/>
    <property type="match status" value="1"/>
</dbReference>
<dbReference type="SUPFAM" id="SSF49785">
    <property type="entry name" value="Galactose-binding domain-like"/>
    <property type="match status" value="1"/>
</dbReference>
<dbReference type="PANTHER" id="PTHR34154">
    <property type="entry name" value="ALKALI-SENSITIVE LINKAGE PROTEIN 1"/>
    <property type="match status" value="1"/>
</dbReference>
<dbReference type="GO" id="GO:0009277">
    <property type="term" value="C:fungal-type cell wall"/>
    <property type="evidence" value="ECO:0007669"/>
    <property type="project" value="TreeGrafter"/>
</dbReference>
<dbReference type="AlphaFoldDB" id="A0A5J4SG28"/>
<dbReference type="Pfam" id="PF03422">
    <property type="entry name" value="CBM_6"/>
    <property type="match status" value="1"/>
</dbReference>
<proteinExistence type="predicted"/>
<sequence>MNTRRYLLFITYFFCLFALLACDEASTTDEDEKEEEIDDYEPKTPVTQSRSEKRGVSFAFQFTDDVKLLGKGASWSYNWGPDQTASFDAVIGETNMDFCPMAWNGIDANRLRAYKTRHPECKYLLAFNEPNLTDQANMTPRQAADRWPAVKSIADELGLEIISPAMNYGTLSGYGDPITWLDEFFQLIPISDISGISIHSYMPDGGATKSYIERFRKYNKPVWLTEFCAWDGVNAGNFKLEGQMNYMVDIINYMESDPNVFRYAWFIPRGGNKVEDFPYMYLLTKSSKVELTPLGKVFVNMSSQDKNTYYVEEQIIEAEHYSSVCIAESVGKSGWTNGPFIRPTTDAGDETLELYGFVTNEWVEYQVEIDRNKALDLEVRYASLNDSELDVMIDGVSETTLTLTSTGQTSIWATANTKIHPAPGKHTLRLKINKGNICMNWLKIGIKH</sequence>
<dbReference type="SUPFAM" id="SSF51445">
    <property type="entry name" value="(Trans)glycosidases"/>
    <property type="match status" value="1"/>
</dbReference>
<feature type="region of interest" description="Disordered" evidence="1">
    <location>
        <begin position="30"/>
        <end position="51"/>
    </location>
</feature>
<dbReference type="PROSITE" id="PS51175">
    <property type="entry name" value="CBM6"/>
    <property type="match status" value="1"/>
</dbReference>
<dbReference type="InterPro" id="IPR005084">
    <property type="entry name" value="CBM6"/>
</dbReference>
<dbReference type="InterPro" id="IPR008979">
    <property type="entry name" value="Galactose-bd-like_sf"/>
</dbReference>
<evidence type="ECO:0000259" key="2">
    <source>
        <dbReference type="PROSITE" id="PS51175"/>
    </source>
</evidence>
<dbReference type="EMBL" id="SNRY01000223">
    <property type="protein sequence ID" value="KAA6344335.1"/>
    <property type="molecule type" value="Genomic_DNA"/>
</dbReference>
<dbReference type="InterPro" id="IPR017853">
    <property type="entry name" value="GH"/>
</dbReference>
<dbReference type="Pfam" id="PF11790">
    <property type="entry name" value="Glyco_hydro_cc"/>
    <property type="match status" value="1"/>
</dbReference>
<feature type="compositionally biased region" description="Acidic residues" evidence="1">
    <location>
        <begin position="30"/>
        <end position="39"/>
    </location>
</feature>
<reference evidence="3" key="1">
    <citation type="submission" date="2019-03" db="EMBL/GenBank/DDBJ databases">
        <title>Single cell metagenomics reveals metabolic interactions within the superorganism composed of flagellate Streblomastix strix and complex community of Bacteroidetes bacteria on its surface.</title>
        <authorList>
            <person name="Treitli S.C."/>
            <person name="Kolisko M."/>
            <person name="Husnik F."/>
            <person name="Keeling P."/>
            <person name="Hampl V."/>
        </authorList>
    </citation>
    <scope>NUCLEOTIDE SEQUENCE</scope>
    <source>
        <strain evidence="3">STM</strain>
    </source>
</reference>
<dbReference type="GO" id="GO:0071966">
    <property type="term" value="P:fungal-type cell wall polysaccharide metabolic process"/>
    <property type="evidence" value="ECO:0007669"/>
    <property type="project" value="TreeGrafter"/>
</dbReference>
<organism evidence="3">
    <name type="scientific">termite gut metagenome</name>
    <dbReference type="NCBI Taxonomy" id="433724"/>
    <lineage>
        <taxon>unclassified sequences</taxon>
        <taxon>metagenomes</taxon>
        <taxon>organismal metagenomes</taxon>
    </lineage>
</organism>
<feature type="domain" description="CBM6" evidence="2">
    <location>
        <begin position="314"/>
        <end position="445"/>
    </location>
</feature>
<evidence type="ECO:0000313" key="3">
    <source>
        <dbReference type="EMBL" id="KAA6344335.1"/>
    </source>
</evidence>
<evidence type="ECO:0000256" key="1">
    <source>
        <dbReference type="SAM" id="MobiDB-lite"/>
    </source>
</evidence>
<gene>
    <name evidence="3" type="ORF">EZS27_008031</name>
</gene>
<dbReference type="PANTHER" id="PTHR34154:SF3">
    <property type="entry name" value="ALKALI-SENSITIVE LINKAGE PROTEIN 1"/>
    <property type="match status" value="1"/>
</dbReference>
<dbReference type="GO" id="GO:0030246">
    <property type="term" value="F:carbohydrate binding"/>
    <property type="evidence" value="ECO:0007669"/>
    <property type="project" value="InterPro"/>
</dbReference>
<comment type="caution">
    <text evidence="3">The sequence shown here is derived from an EMBL/GenBank/DDBJ whole genome shotgun (WGS) entry which is preliminary data.</text>
</comment>
<protein>
    <recommendedName>
        <fullName evidence="2">CBM6 domain-containing protein</fullName>
    </recommendedName>
</protein>
<name>A0A5J4SG28_9ZZZZ</name>